<name>A0A0E9WGV5_ANGAN</name>
<evidence type="ECO:0000313" key="1">
    <source>
        <dbReference type="EMBL" id="JAH88718.1"/>
    </source>
</evidence>
<organism evidence="1">
    <name type="scientific">Anguilla anguilla</name>
    <name type="common">European freshwater eel</name>
    <name type="synonym">Muraena anguilla</name>
    <dbReference type="NCBI Taxonomy" id="7936"/>
    <lineage>
        <taxon>Eukaryota</taxon>
        <taxon>Metazoa</taxon>
        <taxon>Chordata</taxon>
        <taxon>Craniata</taxon>
        <taxon>Vertebrata</taxon>
        <taxon>Euteleostomi</taxon>
        <taxon>Actinopterygii</taxon>
        <taxon>Neopterygii</taxon>
        <taxon>Teleostei</taxon>
        <taxon>Anguilliformes</taxon>
        <taxon>Anguillidae</taxon>
        <taxon>Anguilla</taxon>
    </lineage>
</organism>
<accession>A0A0E9WGV5</accession>
<sequence length="54" mass="5846">MMFSGSELCASRTTYLPLTDAFGMTLGQLLRPAHDTVHSSRVAWTGVCVKGIKC</sequence>
<dbReference type="EMBL" id="GBXM01019859">
    <property type="protein sequence ID" value="JAH88718.1"/>
    <property type="molecule type" value="Transcribed_RNA"/>
</dbReference>
<protein>
    <submittedName>
        <fullName evidence="1">Uncharacterized protein</fullName>
    </submittedName>
</protein>
<reference evidence="1" key="1">
    <citation type="submission" date="2014-11" db="EMBL/GenBank/DDBJ databases">
        <authorList>
            <person name="Amaro Gonzalez C."/>
        </authorList>
    </citation>
    <scope>NUCLEOTIDE SEQUENCE</scope>
</reference>
<proteinExistence type="predicted"/>
<reference evidence="1" key="2">
    <citation type="journal article" date="2015" name="Fish Shellfish Immunol.">
        <title>Early steps in the European eel (Anguilla anguilla)-Vibrio vulnificus interaction in the gills: Role of the RtxA13 toxin.</title>
        <authorList>
            <person name="Callol A."/>
            <person name="Pajuelo D."/>
            <person name="Ebbesson L."/>
            <person name="Teles M."/>
            <person name="MacKenzie S."/>
            <person name="Amaro C."/>
        </authorList>
    </citation>
    <scope>NUCLEOTIDE SEQUENCE</scope>
</reference>
<dbReference type="AlphaFoldDB" id="A0A0E9WGV5"/>